<evidence type="ECO:0000256" key="8">
    <source>
        <dbReference type="SAM" id="Phobius"/>
    </source>
</evidence>
<keyword evidence="3" id="KW-1003">Cell membrane</keyword>
<dbReference type="InterPro" id="IPR049278">
    <property type="entry name" value="MS_channel_C"/>
</dbReference>
<evidence type="ECO:0000259" key="12">
    <source>
        <dbReference type="Pfam" id="PF21082"/>
    </source>
</evidence>
<keyword evidence="6 8" id="KW-0472">Membrane</keyword>
<dbReference type="Gene3D" id="2.30.30.60">
    <property type="match status" value="1"/>
</dbReference>
<evidence type="ECO:0000256" key="2">
    <source>
        <dbReference type="ARBA" id="ARBA00008017"/>
    </source>
</evidence>
<dbReference type="Pfam" id="PF21088">
    <property type="entry name" value="MS_channel_1st"/>
    <property type="match status" value="1"/>
</dbReference>
<dbReference type="SUPFAM" id="SSF82689">
    <property type="entry name" value="Mechanosensitive channel protein MscS (YggB), C-terminal domain"/>
    <property type="match status" value="1"/>
</dbReference>
<name>A0A4R5LP30_9GAMM</name>
<dbReference type="SUPFAM" id="SSF82861">
    <property type="entry name" value="Mechanosensitive channel protein MscS (YggB), transmembrane region"/>
    <property type="match status" value="1"/>
</dbReference>
<dbReference type="Pfam" id="PF12794">
    <property type="entry name" value="MscS_TM"/>
    <property type="match status" value="1"/>
</dbReference>
<dbReference type="OrthoDB" id="9799209at2"/>
<feature type="domain" description="Mechanosensitive ion channel MscS" evidence="9">
    <location>
        <begin position="980"/>
        <end position="1045"/>
    </location>
</feature>
<gene>
    <name evidence="14" type="ORF">E2F43_17175</name>
</gene>
<dbReference type="Gene3D" id="1.10.287.1260">
    <property type="match status" value="1"/>
</dbReference>
<keyword evidence="4 8" id="KW-0812">Transmembrane</keyword>
<feature type="transmembrane region" description="Helical" evidence="8">
    <location>
        <begin position="751"/>
        <end position="774"/>
    </location>
</feature>
<dbReference type="InterPro" id="IPR010920">
    <property type="entry name" value="LSM_dom_sf"/>
</dbReference>
<feature type="domain" description="Mechanosensitive ion channel inner membrane" evidence="10">
    <location>
        <begin position="569"/>
        <end position="879"/>
    </location>
</feature>
<feature type="transmembrane region" description="Helical" evidence="8">
    <location>
        <begin position="964"/>
        <end position="992"/>
    </location>
</feature>
<dbReference type="SUPFAM" id="SSF50182">
    <property type="entry name" value="Sm-like ribonucleoproteins"/>
    <property type="match status" value="1"/>
</dbReference>
<dbReference type="Pfam" id="PF00924">
    <property type="entry name" value="MS_channel_2nd"/>
    <property type="match status" value="1"/>
</dbReference>
<dbReference type="Gene3D" id="3.30.70.100">
    <property type="match status" value="1"/>
</dbReference>
<dbReference type="PANTHER" id="PTHR30347:SF1">
    <property type="entry name" value="MECHANOSENSITIVE CHANNEL MSCK"/>
    <property type="match status" value="1"/>
</dbReference>
<feature type="transmembrane region" description="Helical" evidence="8">
    <location>
        <begin position="566"/>
        <end position="584"/>
    </location>
</feature>
<dbReference type="Pfam" id="PF21082">
    <property type="entry name" value="MS_channel_3rd"/>
    <property type="match status" value="1"/>
</dbReference>
<dbReference type="InterPro" id="IPR049142">
    <property type="entry name" value="MS_channel_1st"/>
</dbReference>
<feature type="transmembrane region" description="Helical" evidence="8">
    <location>
        <begin position="931"/>
        <end position="952"/>
    </location>
</feature>
<dbReference type="GO" id="GO:0005886">
    <property type="term" value="C:plasma membrane"/>
    <property type="evidence" value="ECO:0007669"/>
    <property type="project" value="UniProtKB-SubCell"/>
</dbReference>
<sequence>MNCAGVYHRALRPCLQQVKAGGARFNITGVYAGNAEAQRLCDWRLHVLISCCKLPAHHQGNRIITYSHREQNSGLMKDYPVPPSIVALLCLLGLLLAHPALAVTLADIENQRNAVSNDTTLDDESRAQLDEQLDRAQSQLQAAAEFRSRTANLKAEIEGAPGQAARFEEQLRQAKASDEDYSDLVTDDSSVAEVESQITLETAQLRALTERRNELIQAVDELPQLRAETRQRLTTVQNIINSESEAQAPASSSSDLNTAWVLSQARLKAAEAEKQYLETRITGEPAITQVNAAERAWLGQAVSEAEARLEALSRGLESARASATREQLQVTAELQQKLQSQDPKLQQFAEKNRQLARQLQDTANLSDRARREGHLTTEQLESIRQDSQLMHRRLEVAGRKEILGQVMITRLDSLPETRTIKQEIERRNALIADTSMAQIDVEEDFRALNEGSVYIERLIADLDQRNDDTASLVRQLVQQRLDLLEKNLNSLGSLLRLLLDNNDRAGELIAASEEFHRFLLGNLLWIRNFNHLDLVELGRQLGMLASPGNWLQLPAQLASGYNEADWSASILVLALLLFIGRRLLMPVYDSLITRPMLLSTATLWNILAALGLSLFLVLPWPVCLYLLGHFLQQAENGNQFSQSLAPALMFTSRILYLLLLTRMIANRKGVGRRYLKWDGRRLDCLREELNWVGPVMCSAILLDIFAYELDPFTSGGPLGAISTAAAAVTVSIFFIRLLRRGMAGESKVVRFSLRLGVFIAAVTLILQAMGLMYAADIYMAALARSIAWIIIIKTTGDVMERWLLILRARMEREARESMKAQPEEPAESAQEAALDVMSLSEAHTKLLNMARIVATLTVLWWIWSPSLPALNLLQSITLWTVSTSTGTLRDITLFDLCYSALVLIVTALLTRHLPSLSEVFMREWFNMSAGARYASSILMQYLVIAIGGSIFLTSIGWEWSKVQWLVAAMGVGIGFGLQEIVANFISGIIILFERPVRVGDIISAGGAEGVVKKINPRATIIETFDRKEHLIPNKELITGQVVNWTLSDAAVRVIIPVGIAYGSDVREALALILEAAGEVANVLPDPEPRATFEDFGDNSLILWLRCYVSEDRIGTWTELRTRINDKFNDAGIVISFPQRDVHLDTLEPLQLEIRNLDQIRGD</sequence>
<dbReference type="InterPro" id="IPR006685">
    <property type="entry name" value="MscS_channel_2nd"/>
</dbReference>
<feature type="transmembrane region" description="Helical" evidence="8">
    <location>
        <begin position="647"/>
        <end position="665"/>
    </location>
</feature>
<dbReference type="Proteomes" id="UP000295554">
    <property type="component" value="Unassembled WGS sequence"/>
</dbReference>
<feature type="domain" description="Mechanosensitive ion channel MscS porin" evidence="11">
    <location>
        <begin position="117"/>
        <end position="347"/>
    </location>
</feature>
<feature type="transmembrane region" description="Helical" evidence="8">
    <location>
        <begin position="719"/>
        <end position="739"/>
    </location>
</feature>
<dbReference type="AlphaFoldDB" id="A0A4R5LP30"/>
<feature type="domain" description="Mechanosensitive ion channel transmembrane helices 2/3" evidence="13">
    <location>
        <begin position="941"/>
        <end position="978"/>
    </location>
</feature>
<evidence type="ECO:0000313" key="14">
    <source>
        <dbReference type="EMBL" id="TDG12084.1"/>
    </source>
</evidence>
<keyword evidence="5 8" id="KW-1133">Transmembrane helix</keyword>
<dbReference type="InterPro" id="IPR024393">
    <property type="entry name" value="MscS_porin"/>
</dbReference>
<evidence type="ECO:0000259" key="11">
    <source>
        <dbReference type="Pfam" id="PF12795"/>
    </source>
</evidence>
<comment type="subcellular location">
    <subcellularLocation>
        <location evidence="1">Cell membrane</location>
        <topology evidence="1">Multi-pass membrane protein</topology>
    </subcellularLocation>
</comment>
<dbReference type="PANTHER" id="PTHR30347">
    <property type="entry name" value="POTASSIUM CHANNEL RELATED"/>
    <property type="match status" value="1"/>
</dbReference>
<evidence type="ECO:0000256" key="4">
    <source>
        <dbReference type="ARBA" id="ARBA00022692"/>
    </source>
</evidence>
<keyword evidence="15" id="KW-1185">Reference proteome</keyword>
<feature type="transmembrane region" description="Helical" evidence="8">
    <location>
        <begin position="604"/>
        <end position="627"/>
    </location>
</feature>
<organism evidence="14 15">
    <name type="scientific">Seongchinamella unica</name>
    <dbReference type="NCBI Taxonomy" id="2547392"/>
    <lineage>
        <taxon>Bacteria</taxon>
        <taxon>Pseudomonadati</taxon>
        <taxon>Pseudomonadota</taxon>
        <taxon>Gammaproteobacteria</taxon>
        <taxon>Cellvibrionales</taxon>
        <taxon>Halieaceae</taxon>
        <taxon>Seongchinamella</taxon>
    </lineage>
</organism>
<evidence type="ECO:0000256" key="6">
    <source>
        <dbReference type="ARBA" id="ARBA00023136"/>
    </source>
</evidence>
<evidence type="ECO:0000256" key="7">
    <source>
        <dbReference type="SAM" id="Coils"/>
    </source>
</evidence>
<dbReference type="InterPro" id="IPR025692">
    <property type="entry name" value="MscS_IM_dom1"/>
</dbReference>
<proteinExistence type="inferred from homology"/>
<evidence type="ECO:0000259" key="9">
    <source>
        <dbReference type="Pfam" id="PF00924"/>
    </source>
</evidence>
<protein>
    <submittedName>
        <fullName evidence="14">Mechanosensitive ion channel</fullName>
    </submittedName>
</protein>
<feature type="coiled-coil region" evidence="7">
    <location>
        <begin position="302"/>
        <end position="372"/>
    </location>
</feature>
<dbReference type="InterPro" id="IPR011066">
    <property type="entry name" value="MscS_channel_C_sf"/>
</dbReference>
<dbReference type="GO" id="GO:0008381">
    <property type="term" value="F:mechanosensitive monoatomic ion channel activity"/>
    <property type="evidence" value="ECO:0007669"/>
    <property type="project" value="UniProtKB-ARBA"/>
</dbReference>
<evidence type="ECO:0000259" key="10">
    <source>
        <dbReference type="Pfam" id="PF12794"/>
    </source>
</evidence>
<comment type="caution">
    <text evidence="14">The sequence shown here is derived from an EMBL/GenBank/DDBJ whole genome shotgun (WGS) entry which is preliminary data.</text>
</comment>
<feature type="transmembrane region" description="Helical" evidence="8">
    <location>
        <begin position="786"/>
        <end position="806"/>
    </location>
</feature>
<evidence type="ECO:0000259" key="13">
    <source>
        <dbReference type="Pfam" id="PF21088"/>
    </source>
</evidence>
<accession>A0A4R5LP30</accession>
<feature type="domain" description="Mechanosensitive ion channel MscS C-terminal" evidence="12">
    <location>
        <begin position="1054"/>
        <end position="1134"/>
    </location>
</feature>
<feature type="transmembrane region" description="Helical" evidence="8">
    <location>
        <begin position="891"/>
        <end position="910"/>
    </location>
</feature>
<evidence type="ECO:0000256" key="1">
    <source>
        <dbReference type="ARBA" id="ARBA00004651"/>
    </source>
</evidence>
<feature type="transmembrane region" description="Helical" evidence="8">
    <location>
        <begin position="689"/>
        <end position="707"/>
    </location>
</feature>
<evidence type="ECO:0000256" key="5">
    <source>
        <dbReference type="ARBA" id="ARBA00022989"/>
    </source>
</evidence>
<reference evidence="14 15" key="1">
    <citation type="submission" date="2019-03" db="EMBL/GenBank/DDBJ databases">
        <title>Seongchinamella monodicae gen. nov., sp. nov., a novel member of the Gammaproteobacteria isolated from a tidal mudflat of beach.</title>
        <authorList>
            <person name="Yang H.G."/>
            <person name="Kang J.W."/>
            <person name="Lee S.D."/>
        </authorList>
    </citation>
    <scope>NUCLEOTIDE SEQUENCE [LARGE SCALE GENOMIC DNA]</scope>
    <source>
        <strain evidence="14 15">GH4-78</strain>
    </source>
</reference>
<keyword evidence="7" id="KW-0175">Coiled coil</keyword>
<dbReference type="EMBL" id="SMSE01000004">
    <property type="protein sequence ID" value="TDG12084.1"/>
    <property type="molecule type" value="Genomic_DNA"/>
</dbReference>
<evidence type="ECO:0000256" key="3">
    <source>
        <dbReference type="ARBA" id="ARBA00022475"/>
    </source>
</evidence>
<dbReference type="InterPro" id="IPR011014">
    <property type="entry name" value="MscS_channel_TM-2"/>
</dbReference>
<dbReference type="Pfam" id="PF12795">
    <property type="entry name" value="MscS_porin"/>
    <property type="match status" value="1"/>
</dbReference>
<dbReference type="InterPro" id="IPR052702">
    <property type="entry name" value="MscS-like_channel"/>
</dbReference>
<comment type="similarity">
    <text evidence="2">Belongs to the MscS (TC 1.A.23) family.</text>
</comment>
<evidence type="ECO:0000313" key="15">
    <source>
        <dbReference type="Proteomes" id="UP000295554"/>
    </source>
</evidence>
<dbReference type="InterPro" id="IPR023408">
    <property type="entry name" value="MscS_beta-dom_sf"/>
</dbReference>